<evidence type="ECO:0000313" key="2">
    <source>
        <dbReference type="EMBL" id="TGN63867.1"/>
    </source>
</evidence>
<accession>A0A4Z1CFN4</accession>
<comment type="caution">
    <text evidence="2">The sequence shown here is derived from an EMBL/GenBank/DDBJ whole genome shotgun (WGS) entry which is preliminary data.</text>
</comment>
<proteinExistence type="predicted"/>
<sequence length="170" mass="18314">MTISACGAETGAPSPKQPAPDQSESGKAQPASPTDSGSPDSAYFAQERMNPRRFLRQWVAASDKMQVTGRTAPIVSMISGCEPCEGFVETVEEVYADNGTVDFAGTSIVRIVKAQGSDSVYLLTKDVAPTVVHHGDGRLEKYPGGRTTFRYILEPDGDSWNVAHFFIEPN</sequence>
<protein>
    <recommendedName>
        <fullName evidence="4">DUF4440 domain-containing protein</fullName>
    </recommendedName>
</protein>
<feature type="compositionally biased region" description="Polar residues" evidence="1">
    <location>
        <begin position="20"/>
        <end position="39"/>
    </location>
</feature>
<keyword evidence="3" id="KW-1185">Reference proteome</keyword>
<dbReference type="AlphaFoldDB" id="A0A4Z1CFN4"/>
<evidence type="ECO:0000313" key="3">
    <source>
        <dbReference type="Proteomes" id="UP000297496"/>
    </source>
</evidence>
<reference evidence="2 3" key="1">
    <citation type="submission" date="2019-04" db="EMBL/GenBank/DDBJ databases">
        <title>Three New Species of Nocardioides, Nocardioides euryhalodurans sp. nov., Nocardioides seonyuensis sp. nov. and Nocardioides eburneoflavus sp. nov. Isolated from Soil.</title>
        <authorList>
            <person name="Roh S.G."/>
            <person name="Lee C."/>
            <person name="Kim M.-K."/>
            <person name="Kim S.B."/>
        </authorList>
    </citation>
    <scope>NUCLEOTIDE SEQUENCE [LARGE SCALE GENOMIC DNA]</scope>
    <source>
        <strain evidence="2 3">MMS17-SY213</strain>
    </source>
</reference>
<name>A0A4Z1CFN4_9ACTN</name>
<dbReference type="Proteomes" id="UP000297496">
    <property type="component" value="Unassembled WGS sequence"/>
</dbReference>
<feature type="region of interest" description="Disordered" evidence="1">
    <location>
        <begin position="1"/>
        <end position="43"/>
    </location>
</feature>
<gene>
    <name evidence="2" type="ORF">EXE59_07805</name>
</gene>
<evidence type="ECO:0000256" key="1">
    <source>
        <dbReference type="SAM" id="MobiDB-lite"/>
    </source>
</evidence>
<dbReference type="EMBL" id="SRRO01000001">
    <property type="protein sequence ID" value="TGN63867.1"/>
    <property type="molecule type" value="Genomic_DNA"/>
</dbReference>
<evidence type="ECO:0008006" key="4">
    <source>
        <dbReference type="Google" id="ProtNLM"/>
    </source>
</evidence>
<organism evidence="2 3">
    <name type="scientific">Nocardioides eburneiflavus</name>
    <dbReference type="NCBI Taxonomy" id="2518372"/>
    <lineage>
        <taxon>Bacteria</taxon>
        <taxon>Bacillati</taxon>
        <taxon>Actinomycetota</taxon>
        <taxon>Actinomycetes</taxon>
        <taxon>Propionibacteriales</taxon>
        <taxon>Nocardioidaceae</taxon>
        <taxon>Nocardioides</taxon>
    </lineage>
</organism>